<reference evidence="1" key="1">
    <citation type="submission" date="2007-05" db="EMBL/GenBank/DDBJ databases">
        <title>Complete sequence of Pseudomonas putida F1.</title>
        <authorList>
            <consortium name="US DOE Joint Genome Institute"/>
            <person name="Copeland A."/>
            <person name="Lucas S."/>
            <person name="Lapidus A."/>
            <person name="Barry K."/>
            <person name="Detter J.C."/>
            <person name="Glavina del Rio T."/>
            <person name="Hammon N."/>
            <person name="Israni S."/>
            <person name="Dalin E."/>
            <person name="Tice H."/>
            <person name="Pitluck S."/>
            <person name="Chain P."/>
            <person name="Malfatti S."/>
            <person name="Shin M."/>
            <person name="Vergez L."/>
            <person name="Schmutz J."/>
            <person name="Larimer F."/>
            <person name="Land M."/>
            <person name="Hauser L."/>
            <person name="Kyrpides N."/>
            <person name="Lykidis A."/>
            <person name="Parales R."/>
            <person name="Richardson P."/>
        </authorList>
    </citation>
    <scope>NUCLEOTIDE SEQUENCE [LARGE SCALE GENOMIC DNA]</scope>
    <source>
        <strain evidence="1">F1</strain>
    </source>
</reference>
<gene>
    <name evidence="1" type="ordered locus">Pput_3426</name>
</gene>
<name>A5W5Z2_PSEP1</name>
<organism evidence="1">
    <name type="scientific">Pseudomonas putida (strain ATCC 700007 / DSM 6899 / JCM 31910 / BCRC 17059 / LMG 24140 / F1)</name>
    <dbReference type="NCBI Taxonomy" id="351746"/>
    <lineage>
        <taxon>Bacteria</taxon>
        <taxon>Pseudomonadati</taxon>
        <taxon>Pseudomonadota</taxon>
        <taxon>Gammaproteobacteria</taxon>
        <taxon>Pseudomonadales</taxon>
        <taxon>Pseudomonadaceae</taxon>
        <taxon>Pseudomonas</taxon>
    </lineage>
</organism>
<protein>
    <submittedName>
        <fullName evidence="1">Uncharacterized protein</fullName>
    </submittedName>
</protein>
<dbReference type="KEGG" id="ppf:Pput_3426"/>
<sequence length="159" mass="17152">MSAINRFHEVANDALVMISDHLPPDAKLTLVIYIPGNPEQDILFKGPGVDADEVVNTLRRRGGLSLDGDNAFKRGICDVIVGALAGGKQNNNPPPAEHWGQRFWDIGRAEGALQEELVSSLKKTVADLFYQVEAKHGPKAAAEYPSIAEAKALIAKLQA</sequence>
<evidence type="ECO:0000313" key="1">
    <source>
        <dbReference type="EMBL" id="ABQ79552.1"/>
    </source>
</evidence>
<dbReference type="EMBL" id="CP000712">
    <property type="protein sequence ID" value="ABQ79552.1"/>
    <property type="molecule type" value="Genomic_DNA"/>
</dbReference>
<proteinExistence type="predicted"/>
<dbReference type="HOGENOM" id="CLU_140345_0_0_6"/>
<dbReference type="AlphaFoldDB" id="A5W5Z2"/>
<accession>A5W5Z2</accession>